<gene>
    <name evidence="3" type="ORF">WUBG_11128</name>
</gene>
<feature type="non-terminal residue" evidence="3">
    <location>
        <position position="1"/>
    </location>
</feature>
<comment type="caution">
    <text evidence="3">The sequence shown here is derived from an EMBL/GenBank/DDBJ whole genome shotgun (WGS) entry which is preliminary data.</text>
</comment>
<feature type="region of interest" description="Disordered" evidence="2">
    <location>
        <begin position="40"/>
        <end position="60"/>
    </location>
</feature>
<sequence>IPDYKNAVIVAKNPGVMNKATSYADRLRLGVAVIHGEQKDVEESGLEDGRQSPPLDGKPNENLTAFEMFPAQVAKEKPPLTVVGDVGGRIAIMVDDMIDDAQSFVAVAQVLKNHGAYKIYVIATHGLLSADAPDLLESSPITEVIVTNTVPHDVQKLRCHKIKTVDISSVLCEAIRRILSQRINGTNVPRCNNW</sequence>
<accession>J9ELP2</accession>
<proteinExistence type="inferred from homology"/>
<dbReference type="InterPro" id="IPR000836">
    <property type="entry name" value="PRTase_dom"/>
</dbReference>
<dbReference type="GO" id="GO:0004749">
    <property type="term" value="F:ribose phosphate diphosphokinase activity"/>
    <property type="evidence" value="ECO:0007669"/>
    <property type="project" value="TreeGrafter"/>
</dbReference>
<organism evidence="3 4">
    <name type="scientific">Wuchereria bancrofti</name>
    <dbReference type="NCBI Taxonomy" id="6293"/>
    <lineage>
        <taxon>Eukaryota</taxon>
        <taxon>Metazoa</taxon>
        <taxon>Ecdysozoa</taxon>
        <taxon>Nematoda</taxon>
        <taxon>Chromadorea</taxon>
        <taxon>Rhabditida</taxon>
        <taxon>Spirurina</taxon>
        <taxon>Spiruromorpha</taxon>
        <taxon>Filarioidea</taxon>
        <taxon>Onchocercidae</taxon>
        <taxon>Wuchereria</taxon>
    </lineage>
</organism>
<comment type="similarity">
    <text evidence="1">Belongs to the ribose-phosphate pyrophosphokinase family.</text>
</comment>
<dbReference type="Gene3D" id="3.40.50.2020">
    <property type="match status" value="1"/>
</dbReference>
<dbReference type="GO" id="GO:0006015">
    <property type="term" value="P:5-phosphoribose 1-diphosphate biosynthetic process"/>
    <property type="evidence" value="ECO:0007669"/>
    <property type="project" value="TreeGrafter"/>
</dbReference>
<dbReference type="GO" id="GO:0005524">
    <property type="term" value="F:ATP binding"/>
    <property type="evidence" value="ECO:0007669"/>
    <property type="project" value="TreeGrafter"/>
</dbReference>
<dbReference type="GO" id="GO:0005737">
    <property type="term" value="C:cytoplasm"/>
    <property type="evidence" value="ECO:0007669"/>
    <property type="project" value="TreeGrafter"/>
</dbReference>
<evidence type="ECO:0000313" key="4">
    <source>
        <dbReference type="Proteomes" id="UP000004810"/>
    </source>
</evidence>
<dbReference type="GO" id="GO:0002189">
    <property type="term" value="C:ribose phosphate diphosphokinase complex"/>
    <property type="evidence" value="ECO:0007669"/>
    <property type="project" value="TreeGrafter"/>
</dbReference>
<dbReference type="InterPro" id="IPR005946">
    <property type="entry name" value="Rib-P_diPkinase"/>
</dbReference>
<dbReference type="CDD" id="cd06223">
    <property type="entry name" value="PRTases_typeI"/>
    <property type="match status" value="1"/>
</dbReference>
<dbReference type="InterPro" id="IPR029057">
    <property type="entry name" value="PRTase-like"/>
</dbReference>
<dbReference type="Proteomes" id="UP000004810">
    <property type="component" value="Unassembled WGS sequence"/>
</dbReference>
<dbReference type="GO" id="GO:0000287">
    <property type="term" value="F:magnesium ion binding"/>
    <property type="evidence" value="ECO:0007669"/>
    <property type="project" value="InterPro"/>
</dbReference>
<dbReference type="EMBL" id="ADBV01007146">
    <property type="protein sequence ID" value="EJW77962.1"/>
    <property type="molecule type" value="Genomic_DNA"/>
</dbReference>
<feature type="compositionally biased region" description="Basic and acidic residues" evidence="2">
    <location>
        <begin position="40"/>
        <end position="50"/>
    </location>
</feature>
<dbReference type="GO" id="GO:0006164">
    <property type="term" value="P:purine nucleotide biosynthetic process"/>
    <property type="evidence" value="ECO:0007669"/>
    <property type="project" value="TreeGrafter"/>
</dbReference>
<dbReference type="SUPFAM" id="SSF53271">
    <property type="entry name" value="PRTase-like"/>
    <property type="match status" value="1"/>
</dbReference>
<evidence type="ECO:0000256" key="2">
    <source>
        <dbReference type="SAM" id="MobiDB-lite"/>
    </source>
</evidence>
<evidence type="ECO:0000313" key="3">
    <source>
        <dbReference type="EMBL" id="EJW77962.1"/>
    </source>
</evidence>
<dbReference type="Pfam" id="PF14572">
    <property type="entry name" value="Pribosyl_synth"/>
    <property type="match status" value="1"/>
</dbReference>
<reference evidence="4" key="1">
    <citation type="submission" date="2012-08" db="EMBL/GenBank/DDBJ databases">
        <title>The Genome Sequence of Wuchereria bancrofti.</title>
        <authorList>
            <person name="Nutman T.B."/>
            <person name="Fink D.L."/>
            <person name="Russ C."/>
            <person name="Young S."/>
            <person name="Zeng Q."/>
            <person name="Koehrsen M."/>
            <person name="Alvarado L."/>
            <person name="Berlin A."/>
            <person name="Chapman S.B."/>
            <person name="Chen Z."/>
            <person name="Freedman E."/>
            <person name="Gellesch M."/>
            <person name="Goldberg J."/>
            <person name="Griggs A."/>
            <person name="Gujja S."/>
            <person name="Heilman E.R."/>
            <person name="Heiman D."/>
            <person name="Hepburn T."/>
            <person name="Howarth C."/>
            <person name="Jen D."/>
            <person name="Larson L."/>
            <person name="Lewis B."/>
            <person name="Mehta T."/>
            <person name="Park D."/>
            <person name="Pearson M."/>
            <person name="Roberts A."/>
            <person name="Saif S."/>
            <person name="Shea T."/>
            <person name="Shenoy N."/>
            <person name="Sisk P."/>
            <person name="Stolte C."/>
            <person name="Sykes S."/>
            <person name="Walk T."/>
            <person name="White J."/>
            <person name="Yandava C."/>
            <person name="Haas B."/>
            <person name="Henn M.R."/>
            <person name="Nusbaum C."/>
            <person name="Birren B."/>
        </authorList>
    </citation>
    <scope>NUCLEOTIDE SEQUENCE [LARGE SCALE GENOMIC DNA]</scope>
    <source>
        <strain evidence="4">NA</strain>
    </source>
</reference>
<dbReference type="FunFam" id="3.40.50.2020:FF:000068">
    <property type="entry name" value="Predicted protein"/>
    <property type="match status" value="1"/>
</dbReference>
<dbReference type="PANTHER" id="PTHR10210">
    <property type="entry name" value="RIBOSE-PHOSPHATE DIPHOSPHOKINASE FAMILY MEMBER"/>
    <property type="match status" value="1"/>
</dbReference>
<dbReference type="PANTHER" id="PTHR10210:SF53">
    <property type="entry name" value="GH23275P"/>
    <property type="match status" value="1"/>
</dbReference>
<protein>
    <submittedName>
        <fullName evidence="3">Uncharacterized protein</fullName>
    </submittedName>
</protein>
<evidence type="ECO:0000256" key="1">
    <source>
        <dbReference type="ARBA" id="ARBA00006478"/>
    </source>
</evidence>
<name>J9ELP2_WUCBA</name>
<dbReference type="AlphaFoldDB" id="J9ELP2"/>